<dbReference type="InterPro" id="IPR036291">
    <property type="entry name" value="NAD(P)-bd_dom_sf"/>
</dbReference>
<keyword evidence="1" id="KW-0472">Membrane</keyword>
<feature type="domain" description="GFO/IDH/MocA-like oxidoreductase" evidence="3">
    <location>
        <begin position="211"/>
        <end position="294"/>
    </location>
</feature>
<sequence>MPLADFLHFSRKFCLIWCKRFILLEIATFFAIFVVEEFVLVSDQNNLSRGDGEINSFSRNGNPPLRVGVIGVGNMGQHHTRVLGLLKDVELYGVADINVTRGLDIASKYRVRFFEAYQDLLACVDAVCIAVPTRLHYSVGLACLKAGVHVLIEKPIAANIEEAESLVNAAADNNCILQVGHIERFNPAFQELSNVLKTEDLLALEAHRMSPYSQRANDVSVVLDLMIHDIDLLLELTASSVVKLTASGTKAEDSGYLDYVTATLGFANGAIATLTASKVTHRKVRTIGAHCKKALIEADFLNNEILIHRQTTADYTTNYGQVLYRQDGLIEKVYTSKIEPLHAELEHFVSCVRGGNKPSVGGEQALKALRLASLVEKMAMDGQVWENEVQEGAIISALNY</sequence>
<keyword evidence="1" id="KW-1133">Transmembrane helix</keyword>
<evidence type="ECO:0000256" key="1">
    <source>
        <dbReference type="SAM" id="Phobius"/>
    </source>
</evidence>
<dbReference type="eggNOG" id="COG0673">
    <property type="taxonomic scope" value="Bacteria"/>
</dbReference>
<dbReference type="Gene3D" id="3.40.50.720">
    <property type="entry name" value="NAD(P)-binding Rossmann-like Domain"/>
    <property type="match status" value="1"/>
</dbReference>
<keyword evidence="5" id="KW-1185">Reference proteome</keyword>
<name>K9YUY4_DACS8</name>
<accession>K9YUY4</accession>
<reference evidence="4" key="1">
    <citation type="submission" date="2012-04" db="EMBL/GenBank/DDBJ databases">
        <title>Finished genome of Dactylococcopsis salina PCC 8305.</title>
        <authorList>
            <consortium name="US DOE Joint Genome Institute"/>
            <person name="Gugger M."/>
            <person name="Coursin T."/>
            <person name="Rippka R."/>
            <person name="Tandeau De Marsac N."/>
            <person name="Huntemann M."/>
            <person name="Wei C.-L."/>
            <person name="Han J."/>
            <person name="Detter J.C."/>
            <person name="Han C."/>
            <person name="Tapia R."/>
            <person name="Daligault H."/>
            <person name="Chen A."/>
            <person name="Krypides N."/>
            <person name="Mavromatis K."/>
            <person name="Markowitz V."/>
            <person name="Szeto E."/>
            <person name="Ivanova N."/>
            <person name="Ovchinnikova G."/>
            <person name="Pagani I."/>
            <person name="Pati A."/>
            <person name="Goodwin L."/>
            <person name="Peters L."/>
            <person name="Pitluck S."/>
            <person name="Woyke T."/>
            <person name="Kerfeld C."/>
        </authorList>
    </citation>
    <scope>NUCLEOTIDE SEQUENCE [LARGE SCALE GENOMIC DNA]</scope>
    <source>
        <strain evidence="4">PCC 8305</strain>
    </source>
</reference>
<dbReference type="GO" id="GO:0000166">
    <property type="term" value="F:nucleotide binding"/>
    <property type="evidence" value="ECO:0007669"/>
    <property type="project" value="InterPro"/>
</dbReference>
<evidence type="ECO:0000259" key="2">
    <source>
        <dbReference type="Pfam" id="PF01408"/>
    </source>
</evidence>
<organism evidence="4 5">
    <name type="scientific">Dactylococcopsis salina (strain PCC 8305)</name>
    <name type="common">Myxobactron salinum</name>
    <dbReference type="NCBI Taxonomy" id="13035"/>
    <lineage>
        <taxon>Bacteria</taxon>
        <taxon>Bacillati</taxon>
        <taxon>Cyanobacteriota</taxon>
        <taxon>Cyanophyceae</taxon>
        <taxon>Nodosilineales</taxon>
        <taxon>Cymatolegaceae</taxon>
        <taxon>Dactylococcopsis</taxon>
    </lineage>
</organism>
<dbReference type="PANTHER" id="PTHR43377">
    <property type="entry name" value="BILIVERDIN REDUCTASE A"/>
    <property type="match status" value="1"/>
</dbReference>
<dbReference type="KEGG" id="dsl:Dacsa_1475"/>
<dbReference type="RefSeq" id="WP_015229164.1">
    <property type="nucleotide sequence ID" value="NC_019780.1"/>
</dbReference>
<feature type="transmembrane region" description="Helical" evidence="1">
    <location>
        <begin position="21"/>
        <end position="41"/>
    </location>
</feature>
<dbReference type="STRING" id="13035.Dacsa_1475"/>
<dbReference type="Gene3D" id="3.30.360.10">
    <property type="entry name" value="Dihydrodipicolinate Reductase, domain 2"/>
    <property type="match status" value="1"/>
</dbReference>
<dbReference type="EMBL" id="CP003944">
    <property type="protein sequence ID" value="AFZ50160.1"/>
    <property type="molecule type" value="Genomic_DNA"/>
</dbReference>
<dbReference type="InterPro" id="IPR055170">
    <property type="entry name" value="GFO_IDH_MocA-like_dom"/>
</dbReference>
<dbReference type="InterPro" id="IPR051450">
    <property type="entry name" value="Gfo/Idh/MocA_Oxidoreductases"/>
</dbReference>
<dbReference type="SUPFAM" id="SSF55347">
    <property type="entry name" value="Glyceraldehyde-3-phosphate dehydrogenase-like, C-terminal domain"/>
    <property type="match status" value="1"/>
</dbReference>
<dbReference type="Pfam" id="PF22725">
    <property type="entry name" value="GFO_IDH_MocA_C3"/>
    <property type="match status" value="1"/>
</dbReference>
<dbReference type="HOGENOM" id="CLU_023194_10_0_3"/>
<evidence type="ECO:0000313" key="4">
    <source>
        <dbReference type="EMBL" id="AFZ50160.1"/>
    </source>
</evidence>
<dbReference type="PANTHER" id="PTHR43377:SF1">
    <property type="entry name" value="BILIVERDIN REDUCTASE A"/>
    <property type="match status" value="1"/>
</dbReference>
<keyword evidence="1" id="KW-0812">Transmembrane</keyword>
<dbReference type="InterPro" id="IPR000683">
    <property type="entry name" value="Gfo/Idh/MocA-like_OxRdtase_N"/>
</dbReference>
<evidence type="ECO:0000313" key="5">
    <source>
        <dbReference type="Proteomes" id="UP000010482"/>
    </source>
</evidence>
<protein>
    <submittedName>
        <fullName evidence="4">Dehydrogenase</fullName>
    </submittedName>
</protein>
<dbReference type="Pfam" id="PF01408">
    <property type="entry name" value="GFO_IDH_MocA"/>
    <property type="match status" value="1"/>
</dbReference>
<feature type="domain" description="Gfo/Idh/MocA-like oxidoreductase N-terminal" evidence="2">
    <location>
        <begin position="65"/>
        <end position="181"/>
    </location>
</feature>
<gene>
    <name evidence="4" type="ORF">Dacsa_1475</name>
</gene>
<dbReference type="Proteomes" id="UP000010482">
    <property type="component" value="Chromosome"/>
</dbReference>
<proteinExistence type="predicted"/>
<dbReference type="AlphaFoldDB" id="K9YUY4"/>
<dbReference type="SUPFAM" id="SSF51735">
    <property type="entry name" value="NAD(P)-binding Rossmann-fold domains"/>
    <property type="match status" value="1"/>
</dbReference>
<evidence type="ECO:0000259" key="3">
    <source>
        <dbReference type="Pfam" id="PF22725"/>
    </source>
</evidence>